<comment type="caution">
    <text evidence="2">The sequence shown here is derived from an EMBL/GenBank/DDBJ whole genome shotgun (WGS) entry which is preliminary data.</text>
</comment>
<dbReference type="GO" id="GO:0000813">
    <property type="term" value="C:ESCRT I complex"/>
    <property type="evidence" value="ECO:0007669"/>
    <property type="project" value="TreeGrafter"/>
</dbReference>
<proteinExistence type="predicted"/>
<dbReference type="PANTHER" id="PTHR23306">
    <property type="entry name" value="TUMOR SUSCEPTIBILITY GENE 101 PROTEIN-RELATED"/>
    <property type="match status" value="1"/>
</dbReference>
<dbReference type="PROSITE" id="PS51322">
    <property type="entry name" value="UEV"/>
    <property type="match status" value="1"/>
</dbReference>
<dbReference type="GO" id="GO:0015031">
    <property type="term" value="P:protein transport"/>
    <property type="evidence" value="ECO:0007669"/>
    <property type="project" value="InterPro"/>
</dbReference>
<gene>
    <name evidence="2" type="ORF">JZ751_029910</name>
</gene>
<dbReference type="InterPro" id="IPR052070">
    <property type="entry name" value="ESCRT-I_UEV_domain"/>
</dbReference>
<accession>A0A8T2NAL9</accession>
<evidence type="ECO:0000313" key="3">
    <source>
        <dbReference type="Proteomes" id="UP000824540"/>
    </source>
</evidence>
<dbReference type="PANTHER" id="PTHR23306:SF17">
    <property type="entry name" value="TUMOR SUSCEPTIBILITY GENE 101 PROTEIN"/>
    <property type="match status" value="1"/>
</dbReference>
<dbReference type="GO" id="GO:0008333">
    <property type="term" value="P:endosome to lysosome transport"/>
    <property type="evidence" value="ECO:0007669"/>
    <property type="project" value="TreeGrafter"/>
</dbReference>
<dbReference type="AlphaFoldDB" id="A0A8T2NAL9"/>
<sequence>MAAVNVGSLKKMLSKQYKYKDATMREIISVITQYKDLKPVMDAYVFNDGTSRDLMNLTGTIPTGQHLDANGKIYLPYLHEWNHSDLYGLIQVMIVVFGEEPPVFSRPTTQTPIQAFQAAGPLITTKLNQNQNQMTAAPRASSRLLKQPQ</sequence>
<dbReference type="SUPFAM" id="SSF54495">
    <property type="entry name" value="UBC-like"/>
    <property type="match status" value="1"/>
</dbReference>
<dbReference type="GO" id="GO:0043130">
    <property type="term" value="F:ubiquitin binding"/>
    <property type="evidence" value="ECO:0007669"/>
    <property type="project" value="TreeGrafter"/>
</dbReference>
<feature type="domain" description="UEV" evidence="1">
    <location>
        <begin position="1"/>
        <end position="107"/>
    </location>
</feature>
<name>A0A8T2NAL9_9TELE</name>
<dbReference type="InterPro" id="IPR008883">
    <property type="entry name" value="UEV_N"/>
</dbReference>
<keyword evidence="3" id="KW-1185">Reference proteome</keyword>
<dbReference type="Pfam" id="PF05743">
    <property type="entry name" value="UEV"/>
    <property type="match status" value="1"/>
</dbReference>
<reference evidence="2" key="1">
    <citation type="thesis" date="2021" institute="BYU ScholarsArchive" country="Provo, UT, USA">
        <title>Applications of and Algorithms for Genome Assembly and Genomic Analyses with an Emphasis on Marine Teleosts.</title>
        <authorList>
            <person name="Pickett B.D."/>
        </authorList>
    </citation>
    <scope>NUCLEOTIDE SEQUENCE</scope>
    <source>
        <strain evidence="2">HI-2016</strain>
    </source>
</reference>
<evidence type="ECO:0000259" key="1">
    <source>
        <dbReference type="PROSITE" id="PS51322"/>
    </source>
</evidence>
<dbReference type="EMBL" id="JAFBMS010000098">
    <property type="protein sequence ID" value="KAG9336994.1"/>
    <property type="molecule type" value="Genomic_DNA"/>
</dbReference>
<organism evidence="2 3">
    <name type="scientific">Albula glossodonta</name>
    <name type="common">roundjaw bonefish</name>
    <dbReference type="NCBI Taxonomy" id="121402"/>
    <lineage>
        <taxon>Eukaryota</taxon>
        <taxon>Metazoa</taxon>
        <taxon>Chordata</taxon>
        <taxon>Craniata</taxon>
        <taxon>Vertebrata</taxon>
        <taxon>Euteleostomi</taxon>
        <taxon>Actinopterygii</taxon>
        <taxon>Neopterygii</taxon>
        <taxon>Teleostei</taxon>
        <taxon>Albuliformes</taxon>
        <taxon>Albulidae</taxon>
        <taxon>Albula</taxon>
    </lineage>
</organism>
<dbReference type="Gene3D" id="3.10.110.10">
    <property type="entry name" value="Ubiquitin Conjugating Enzyme"/>
    <property type="match status" value="2"/>
</dbReference>
<dbReference type="Proteomes" id="UP000824540">
    <property type="component" value="Unassembled WGS sequence"/>
</dbReference>
<dbReference type="InterPro" id="IPR016135">
    <property type="entry name" value="UBQ-conjugating_enzyme/RWD"/>
</dbReference>
<dbReference type="CDD" id="cd11685">
    <property type="entry name" value="UEV_TSG101-like"/>
    <property type="match status" value="1"/>
</dbReference>
<evidence type="ECO:0000313" key="2">
    <source>
        <dbReference type="EMBL" id="KAG9336994.1"/>
    </source>
</evidence>
<dbReference type="OrthoDB" id="8854851at2759"/>
<protein>
    <recommendedName>
        <fullName evidence="1">UEV domain-containing protein</fullName>
    </recommendedName>
</protein>